<keyword evidence="7" id="KW-1185">Reference proteome</keyword>
<evidence type="ECO:0000256" key="5">
    <source>
        <dbReference type="SAM" id="Phobius"/>
    </source>
</evidence>
<dbReference type="PANTHER" id="PTHR23501:SF199">
    <property type="entry name" value="MFS EFFLUX TRANSPORTER INPD-RELATED"/>
    <property type="match status" value="1"/>
</dbReference>
<accession>A0ABR3W6J0</accession>
<feature type="transmembrane region" description="Helical" evidence="5">
    <location>
        <begin position="133"/>
        <end position="159"/>
    </location>
</feature>
<evidence type="ECO:0000256" key="2">
    <source>
        <dbReference type="ARBA" id="ARBA00022692"/>
    </source>
</evidence>
<evidence type="ECO:0008006" key="8">
    <source>
        <dbReference type="Google" id="ProtNLM"/>
    </source>
</evidence>
<evidence type="ECO:0000313" key="7">
    <source>
        <dbReference type="Proteomes" id="UP001583177"/>
    </source>
</evidence>
<dbReference type="EMBL" id="JAWRVE010000139">
    <property type="protein sequence ID" value="KAL1854441.1"/>
    <property type="molecule type" value="Genomic_DNA"/>
</dbReference>
<evidence type="ECO:0000256" key="4">
    <source>
        <dbReference type="ARBA" id="ARBA00023136"/>
    </source>
</evidence>
<dbReference type="InterPro" id="IPR036259">
    <property type="entry name" value="MFS_trans_sf"/>
</dbReference>
<organism evidence="6 7">
    <name type="scientific">Diaporthe australafricana</name>
    <dbReference type="NCBI Taxonomy" id="127596"/>
    <lineage>
        <taxon>Eukaryota</taxon>
        <taxon>Fungi</taxon>
        <taxon>Dikarya</taxon>
        <taxon>Ascomycota</taxon>
        <taxon>Pezizomycotina</taxon>
        <taxon>Sordariomycetes</taxon>
        <taxon>Sordariomycetidae</taxon>
        <taxon>Diaporthales</taxon>
        <taxon>Diaporthaceae</taxon>
        <taxon>Diaporthe</taxon>
    </lineage>
</organism>
<dbReference type="SUPFAM" id="SSF103473">
    <property type="entry name" value="MFS general substrate transporter"/>
    <property type="match status" value="1"/>
</dbReference>
<sequence>MARPVPVRIAANRTIASASFFGLCIGGSFFILTYFIPNWFQVIKNTSAVQSGIYSLPMILANVVGILSSGALTTRLGYYAPFFISSSIVMSIGAGLLTTFEVDTHQAKWVGFLFLYGLGVGLGFQQGGVSAQAVLALADVSIGTAMVMFVQILGGALFVSVAQNIFTNKLVENLVALEIPGLDPQTIVNFGATSVRNLVDSSRLAEVLSAYNLALVETFKILLILSCLSIFRALGIEWKNVKGKKLAPGHA</sequence>
<feature type="transmembrane region" description="Helical" evidence="5">
    <location>
        <begin position="78"/>
        <end position="97"/>
    </location>
</feature>
<keyword evidence="2 5" id="KW-0812">Transmembrane</keyword>
<feature type="transmembrane region" description="Helical" evidence="5">
    <location>
        <begin position="20"/>
        <end position="40"/>
    </location>
</feature>
<gene>
    <name evidence="6" type="ORF">Daus18300_011461</name>
</gene>
<evidence type="ECO:0000256" key="1">
    <source>
        <dbReference type="ARBA" id="ARBA00004141"/>
    </source>
</evidence>
<comment type="subcellular location">
    <subcellularLocation>
        <location evidence="1">Membrane</location>
        <topology evidence="1">Multi-pass membrane protein</topology>
    </subcellularLocation>
</comment>
<feature type="transmembrane region" description="Helical" evidence="5">
    <location>
        <begin position="109"/>
        <end position="127"/>
    </location>
</feature>
<comment type="caution">
    <text evidence="6">The sequence shown here is derived from an EMBL/GenBank/DDBJ whole genome shotgun (WGS) entry which is preliminary data.</text>
</comment>
<dbReference type="PANTHER" id="PTHR23501">
    <property type="entry name" value="MAJOR FACILITATOR SUPERFAMILY"/>
    <property type="match status" value="1"/>
</dbReference>
<feature type="transmembrane region" description="Helical" evidence="5">
    <location>
        <begin position="52"/>
        <end position="72"/>
    </location>
</feature>
<dbReference type="Gene3D" id="1.20.1250.20">
    <property type="entry name" value="MFS general substrate transporter like domains"/>
    <property type="match status" value="1"/>
</dbReference>
<name>A0ABR3W6J0_9PEZI</name>
<evidence type="ECO:0000256" key="3">
    <source>
        <dbReference type="ARBA" id="ARBA00022989"/>
    </source>
</evidence>
<keyword evidence="4 5" id="KW-0472">Membrane</keyword>
<proteinExistence type="predicted"/>
<reference evidence="6 7" key="1">
    <citation type="journal article" date="2024" name="IMA Fungus">
        <title>IMA Genome - F19 : A genome assembly and annotation guide to empower mycologists, including annotated draft genome sequences of Ceratocystis pirilliformis, Diaporthe australafricana, Fusarium ophioides, Paecilomyces lecythidis, and Sporothrix stenoceras.</title>
        <authorList>
            <person name="Aylward J."/>
            <person name="Wilson A.M."/>
            <person name="Visagie C.M."/>
            <person name="Spraker J."/>
            <person name="Barnes I."/>
            <person name="Buitendag C."/>
            <person name="Ceriani C."/>
            <person name="Del Mar Angel L."/>
            <person name="du Plessis D."/>
            <person name="Fuchs T."/>
            <person name="Gasser K."/>
            <person name="Kramer D."/>
            <person name="Li W."/>
            <person name="Munsamy K."/>
            <person name="Piso A."/>
            <person name="Price J.L."/>
            <person name="Sonnekus B."/>
            <person name="Thomas C."/>
            <person name="van der Nest A."/>
            <person name="van Dijk A."/>
            <person name="van Heerden A."/>
            <person name="van Vuuren N."/>
            <person name="Yilmaz N."/>
            <person name="Duong T.A."/>
            <person name="van der Merwe N.A."/>
            <person name="Wingfield M.J."/>
            <person name="Wingfield B.D."/>
        </authorList>
    </citation>
    <scope>NUCLEOTIDE SEQUENCE [LARGE SCALE GENOMIC DNA]</scope>
    <source>
        <strain evidence="6 7">CMW 18300</strain>
    </source>
</reference>
<protein>
    <recommendedName>
        <fullName evidence="8">Major facilitator superfamily transporter</fullName>
    </recommendedName>
</protein>
<evidence type="ECO:0000313" key="6">
    <source>
        <dbReference type="EMBL" id="KAL1854441.1"/>
    </source>
</evidence>
<dbReference type="Proteomes" id="UP001583177">
    <property type="component" value="Unassembled WGS sequence"/>
</dbReference>
<keyword evidence="3 5" id="KW-1133">Transmembrane helix</keyword>